<keyword evidence="2" id="KW-0614">Plasmid</keyword>
<protein>
    <submittedName>
        <fullName evidence="2">Uncharacterized protein</fullName>
    </submittedName>
</protein>
<sequence>MCICNTAHAPASQIPRSGLRPDTPPSPHGRALNCAPVHRFSRIFLACLCVQHGVKCFGLIVQVLTAAGSLIQIHLFEPLEEEECL</sequence>
<dbReference type="AlphaFoldDB" id="A0A7M1I174"/>
<feature type="region of interest" description="Disordered" evidence="1">
    <location>
        <begin position="1"/>
        <end position="27"/>
    </location>
</feature>
<dbReference type="EMBL" id="MT560071">
    <property type="protein sequence ID" value="QOQ32243.1"/>
    <property type="molecule type" value="Genomic_DNA"/>
</dbReference>
<evidence type="ECO:0000313" key="2">
    <source>
        <dbReference type="EMBL" id="QOQ32243.1"/>
    </source>
</evidence>
<gene>
    <name evidence="2" type="ORF">PMIDBGBA_05673</name>
</gene>
<proteinExistence type="predicted"/>
<organism evidence="2">
    <name type="scientific">Klebsiella pneumoniae</name>
    <dbReference type="NCBI Taxonomy" id="573"/>
    <lineage>
        <taxon>Bacteria</taxon>
        <taxon>Pseudomonadati</taxon>
        <taxon>Pseudomonadota</taxon>
        <taxon>Gammaproteobacteria</taxon>
        <taxon>Enterobacterales</taxon>
        <taxon>Enterobacteriaceae</taxon>
        <taxon>Klebsiella/Raoultella group</taxon>
        <taxon>Klebsiella</taxon>
        <taxon>Klebsiella pneumoniae complex</taxon>
    </lineage>
</organism>
<name>A0A7M1I174_KLEPN</name>
<reference evidence="2" key="1">
    <citation type="journal article" date="2020" name="Sci. Rep.">
        <title>Plasmid diversity among genetically related Klebsiella pneumoniae blaKPC-2 and blaKPC-3 isolates collected in the Dutch national surveillance.</title>
        <authorList>
            <consortium name="Dutch CPE surveillance Study Group"/>
            <person name="Hendrickx A.P.A."/>
            <person name="Landman F."/>
            <person name="de Haan A."/>
            <person name="Borst D."/>
            <person name="Witteveen S."/>
            <person name="van Santen-Verheuvel M.G."/>
            <person name="van der Heide H.G.J."/>
            <person name="Schouls L.M."/>
        </authorList>
    </citation>
    <scope>NUCLEOTIDE SEQUENCE</scope>
    <source>
        <strain evidence="2">RIVM_C014947</strain>
    </source>
</reference>
<geneLocation type="plasmid" evidence="2">
    <name>pRIVM_C014947_8</name>
</geneLocation>
<evidence type="ECO:0000256" key="1">
    <source>
        <dbReference type="SAM" id="MobiDB-lite"/>
    </source>
</evidence>
<accession>A0A7M1I174</accession>